<dbReference type="PROSITE" id="PS50108">
    <property type="entry name" value="CRIB"/>
    <property type="match status" value="1"/>
</dbReference>
<feature type="compositionally biased region" description="Polar residues" evidence="3">
    <location>
        <begin position="64"/>
        <end position="74"/>
    </location>
</feature>
<dbReference type="Pfam" id="PF07653">
    <property type="entry name" value="SH3_2"/>
    <property type="match status" value="1"/>
</dbReference>
<dbReference type="InterPro" id="IPR001452">
    <property type="entry name" value="SH3_domain"/>
</dbReference>
<dbReference type="PROSITE" id="PS50002">
    <property type="entry name" value="SH3"/>
    <property type="match status" value="1"/>
</dbReference>
<feature type="compositionally biased region" description="Basic and acidic residues" evidence="3">
    <location>
        <begin position="90"/>
        <end position="101"/>
    </location>
</feature>
<evidence type="ECO:0008006" key="8">
    <source>
        <dbReference type="Google" id="ProtNLM"/>
    </source>
</evidence>
<proteinExistence type="predicted"/>
<gene>
    <name evidence="6" type="ORF">SVUK_LOCUS20556</name>
</gene>
<dbReference type="FunFam" id="2.30.30.40:FF:000249">
    <property type="entry name" value="Activated Cdc42 kinase-like"/>
    <property type="match status" value="1"/>
</dbReference>
<dbReference type="Gene3D" id="2.30.30.40">
    <property type="entry name" value="SH3 Domains"/>
    <property type="match status" value="1"/>
</dbReference>
<evidence type="ECO:0000313" key="7">
    <source>
        <dbReference type="Proteomes" id="UP000270094"/>
    </source>
</evidence>
<accession>A0A3P7M2P2</accession>
<keyword evidence="7" id="KW-1185">Reference proteome</keyword>
<evidence type="ECO:0000256" key="3">
    <source>
        <dbReference type="SAM" id="MobiDB-lite"/>
    </source>
</evidence>
<evidence type="ECO:0000259" key="4">
    <source>
        <dbReference type="PROSITE" id="PS50002"/>
    </source>
</evidence>
<organism evidence="6 7">
    <name type="scientific">Strongylus vulgaris</name>
    <name type="common">Blood worm</name>
    <dbReference type="NCBI Taxonomy" id="40348"/>
    <lineage>
        <taxon>Eukaryota</taxon>
        <taxon>Metazoa</taxon>
        <taxon>Ecdysozoa</taxon>
        <taxon>Nematoda</taxon>
        <taxon>Chromadorea</taxon>
        <taxon>Rhabditida</taxon>
        <taxon>Rhabditina</taxon>
        <taxon>Rhabditomorpha</taxon>
        <taxon>Strongyloidea</taxon>
        <taxon>Strongylidae</taxon>
        <taxon>Strongylus</taxon>
    </lineage>
</organism>
<sequence>RAVCDCRDSASDHLQFRKDDLIVVIDRTPSSYPDGYYWFGSLRNGRTGLFRPTDTVAHLDLAPTSVSPPLNRTNGLPPARAAHHSPSLSQDKEREREKRKALISEPVGEVRHTCHVGIDGTAFGLLQVQMSTSFTKLYDSNIFFFNSCLA</sequence>
<dbReference type="SUPFAM" id="SSF50044">
    <property type="entry name" value="SH3-domain"/>
    <property type="match status" value="1"/>
</dbReference>
<feature type="domain" description="SH3" evidence="4">
    <location>
        <begin position="1"/>
        <end position="60"/>
    </location>
</feature>
<dbReference type="AlphaFoldDB" id="A0A3P7M2P2"/>
<name>A0A3P7M2P2_STRVU</name>
<evidence type="ECO:0000313" key="6">
    <source>
        <dbReference type="EMBL" id="VDM85558.1"/>
    </source>
</evidence>
<keyword evidence="1 2" id="KW-0728">SH3 domain</keyword>
<dbReference type="Proteomes" id="UP000270094">
    <property type="component" value="Unassembled WGS sequence"/>
</dbReference>
<dbReference type="CDD" id="cd00174">
    <property type="entry name" value="SH3"/>
    <property type="match status" value="1"/>
</dbReference>
<evidence type="ECO:0000256" key="1">
    <source>
        <dbReference type="ARBA" id="ARBA00022443"/>
    </source>
</evidence>
<protein>
    <recommendedName>
        <fullName evidence="8">SH3 domain-containing protein</fullName>
    </recommendedName>
</protein>
<feature type="region of interest" description="Disordered" evidence="3">
    <location>
        <begin position="62"/>
        <end position="101"/>
    </location>
</feature>
<dbReference type="EMBL" id="UYYB01141974">
    <property type="protein sequence ID" value="VDM85558.1"/>
    <property type="molecule type" value="Genomic_DNA"/>
</dbReference>
<evidence type="ECO:0000259" key="5">
    <source>
        <dbReference type="PROSITE" id="PS50108"/>
    </source>
</evidence>
<dbReference type="SMART" id="SM00285">
    <property type="entry name" value="PBD"/>
    <property type="match status" value="1"/>
</dbReference>
<evidence type="ECO:0000256" key="2">
    <source>
        <dbReference type="PROSITE-ProRule" id="PRU00192"/>
    </source>
</evidence>
<dbReference type="InterPro" id="IPR000095">
    <property type="entry name" value="CRIB_dom"/>
</dbReference>
<dbReference type="InterPro" id="IPR036028">
    <property type="entry name" value="SH3-like_dom_sf"/>
</dbReference>
<reference evidence="6 7" key="1">
    <citation type="submission" date="2018-11" db="EMBL/GenBank/DDBJ databases">
        <authorList>
            <consortium name="Pathogen Informatics"/>
        </authorList>
    </citation>
    <scope>NUCLEOTIDE SEQUENCE [LARGE SCALE GENOMIC DNA]</scope>
</reference>
<feature type="non-terminal residue" evidence="6">
    <location>
        <position position="1"/>
    </location>
</feature>
<feature type="domain" description="CRIB" evidence="5">
    <location>
        <begin position="103"/>
        <end position="117"/>
    </location>
</feature>
<dbReference type="OrthoDB" id="4062651at2759"/>